<feature type="domain" description="Response regulatory" evidence="11">
    <location>
        <begin position="1094"/>
        <end position="1209"/>
    </location>
</feature>
<dbReference type="Pfam" id="PF12833">
    <property type="entry name" value="HTH_18"/>
    <property type="match status" value="1"/>
</dbReference>
<dbReference type="PROSITE" id="PS00041">
    <property type="entry name" value="HTH_ARAC_FAMILY_1"/>
    <property type="match status" value="1"/>
</dbReference>
<evidence type="ECO:0000259" key="9">
    <source>
        <dbReference type="PROSITE" id="PS01124"/>
    </source>
</evidence>
<dbReference type="SUPFAM" id="SSF47384">
    <property type="entry name" value="Homodimeric domain of signal transducing histidine kinase"/>
    <property type="match status" value="1"/>
</dbReference>
<dbReference type="CDD" id="cd17574">
    <property type="entry name" value="REC_OmpR"/>
    <property type="match status" value="1"/>
</dbReference>
<dbReference type="SUPFAM" id="SSF63829">
    <property type="entry name" value="Calcium-dependent phosphotriesterase"/>
    <property type="match status" value="2"/>
</dbReference>
<gene>
    <name evidence="12" type="ORF">A3860_22835</name>
</gene>
<dbReference type="Pfam" id="PF00512">
    <property type="entry name" value="HisKA"/>
    <property type="match status" value="1"/>
</dbReference>
<evidence type="ECO:0000256" key="5">
    <source>
        <dbReference type="ARBA" id="ARBA00023125"/>
    </source>
</evidence>
<organism evidence="12 13">
    <name type="scientific">Niastella vici</name>
    <dbReference type="NCBI Taxonomy" id="1703345"/>
    <lineage>
        <taxon>Bacteria</taxon>
        <taxon>Pseudomonadati</taxon>
        <taxon>Bacteroidota</taxon>
        <taxon>Chitinophagia</taxon>
        <taxon>Chitinophagales</taxon>
        <taxon>Chitinophagaceae</taxon>
        <taxon>Niastella</taxon>
    </lineage>
</organism>
<dbReference type="PROSITE" id="PS50109">
    <property type="entry name" value="HIS_KIN"/>
    <property type="match status" value="1"/>
</dbReference>
<dbReference type="InterPro" id="IPR036890">
    <property type="entry name" value="HATPase_C_sf"/>
</dbReference>
<dbReference type="InterPro" id="IPR011006">
    <property type="entry name" value="CheY-like_superfamily"/>
</dbReference>
<reference evidence="12 13" key="1">
    <citation type="submission" date="2016-03" db="EMBL/GenBank/DDBJ databases">
        <title>Niastella vici sp. nov., isolated from farmland soil.</title>
        <authorList>
            <person name="Chen L."/>
            <person name="Wang D."/>
            <person name="Yang S."/>
            <person name="Wang G."/>
        </authorList>
    </citation>
    <scope>NUCLEOTIDE SEQUENCE [LARGE SCALE GENOMIC DNA]</scope>
    <source>
        <strain evidence="12 13">DJ57</strain>
    </source>
</reference>
<dbReference type="InterPro" id="IPR013783">
    <property type="entry name" value="Ig-like_fold"/>
</dbReference>
<keyword evidence="8" id="KW-1133">Transmembrane helix</keyword>
<evidence type="ECO:0000259" key="10">
    <source>
        <dbReference type="PROSITE" id="PS50109"/>
    </source>
</evidence>
<accession>A0A1V9FZM4</accession>
<proteinExistence type="predicted"/>
<feature type="transmembrane region" description="Helical" evidence="8">
    <location>
        <begin position="772"/>
        <end position="790"/>
    </location>
</feature>
<dbReference type="PROSITE" id="PS50110">
    <property type="entry name" value="RESPONSE_REGULATORY"/>
    <property type="match status" value="1"/>
</dbReference>
<evidence type="ECO:0000256" key="3">
    <source>
        <dbReference type="ARBA" id="ARBA00022553"/>
    </source>
</evidence>
<dbReference type="SUPFAM" id="SSF46689">
    <property type="entry name" value="Homeodomain-like"/>
    <property type="match status" value="1"/>
</dbReference>
<keyword evidence="13" id="KW-1185">Reference proteome</keyword>
<dbReference type="PRINTS" id="PR00344">
    <property type="entry name" value="BCTRLSENSOR"/>
</dbReference>
<dbReference type="Proteomes" id="UP000192796">
    <property type="component" value="Unassembled WGS sequence"/>
</dbReference>
<dbReference type="Gene3D" id="2.60.40.10">
    <property type="entry name" value="Immunoglobulins"/>
    <property type="match status" value="1"/>
</dbReference>
<dbReference type="InterPro" id="IPR011110">
    <property type="entry name" value="Reg_prop"/>
</dbReference>
<dbReference type="InterPro" id="IPR011123">
    <property type="entry name" value="Y_Y_Y"/>
</dbReference>
<dbReference type="CDD" id="cd00075">
    <property type="entry name" value="HATPase"/>
    <property type="match status" value="1"/>
</dbReference>
<comment type="caution">
    <text evidence="12">The sequence shown here is derived from an EMBL/GenBank/DDBJ whole genome shotgun (WGS) entry which is preliminary data.</text>
</comment>
<dbReference type="PANTHER" id="PTHR43547">
    <property type="entry name" value="TWO-COMPONENT HISTIDINE KINASE"/>
    <property type="match status" value="1"/>
</dbReference>
<dbReference type="InterPro" id="IPR004358">
    <property type="entry name" value="Sig_transdc_His_kin-like_C"/>
</dbReference>
<dbReference type="InterPro" id="IPR018060">
    <property type="entry name" value="HTH_AraC"/>
</dbReference>
<dbReference type="SMART" id="SM00388">
    <property type="entry name" value="HisKA"/>
    <property type="match status" value="1"/>
</dbReference>
<evidence type="ECO:0000256" key="2">
    <source>
        <dbReference type="ARBA" id="ARBA00012438"/>
    </source>
</evidence>
<dbReference type="InterPro" id="IPR015943">
    <property type="entry name" value="WD40/YVTN_repeat-like_dom_sf"/>
</dbReference>
<feature type="modified residue" description="4-aspartylphosphate" evidence="7">
    <location>
        <position position="1142"/>
    </location>
</feature>
<dbReference type="CDD" id="cd00082">
    <property type="entry name" value="HisKA"/>
    <property type="match status" value="1"/>
</dbReference>
<dbReference type="InterPro" id="IPR009057">
    <property type="entry name" value="Homeodomain-like_sf"/>
</dbReference>
<evidence type="ECO:0000259" key="11">
    <source>
        <dbReference type="PROSITE" id="PS50110"/>
    </source>
</evidence>
<dbReference type="Gene3D" id="2.130.10.10">
    <property type="entry name" value="YVTN repeat-like/Quinoprotein amine dehydrogenase"/>
    <property type="match status" value="2"/>
</dbReference>
<dbReference type="EC" id="2.7.13.3" evidence="2"/>
<comment type="catalytic activity">
    <reaction evidence="1">
        <text>ATP + protein L-histidine = ADP + protein N-phospho-L-histidine.</text>
        <dbReference type="EC" id="2.7.13.3"/>
    </reaction>
</comment>
<sequence>MLVCMLWPTLLQAESVPQLVFLDDEKGLSNNTVRSIFQDHNGFIWLGTFDGLNRYDGYDCKVYRHKMNDAHSLVHNIILSITEDSLHNIWVATRKGVSRLSPLWDQFNSIYLRGNKSQPLNAVVKDVRADRSNNIFLATEGMGLLMCAQGALEAEPVPLVQAGSTITGYTVKTVRMDAAGNMWALVQKHGLARYNYATKQLVLVNASIPDAVWQETQGSNLVIANGSSLYGYNPATPAPAVIFNYQQQFPDAGDILTFFIDEEGRYWISTVLGSLLAWKPGERAATVLYRKDGSLSFSRLGIHTIYIDHQNRKWIGTATSGAAVIDPHKDHFQTITCEPGNSNSLADKVVSAIYEAGDGSMYIGTDGGGISIWNRNENRFTILKSRPGDVYSLSDAVITAIKADNRGYIWVATFRKGINRYTPATQKIEHYALPNPVYHTDDRIAYAVLEDHNKQLWVSSLRLNSVYGALYFLNRATNKFEAFDASLSDLFTLYEDGNGVLWGGNLNQLVKIDRVSKKHSFYNIGYAVRSIYEDSHGNLWLATEGGGLQLFDRMRQRVIARYTTAEGLSSDVVLTILEDGSGHLWLSTLNGLVQFDIKKRESRNFYQADGLQSNQFHYNSALSLRNGQLAFGGIKGLNLFYPEAIRGNHTMPPLQLTAVAINNTPAPDDTTFINRVSNGSIAAITVPYNKAVLAFKYAALEYSVPGKITYAYYMEGWDHNWNYNVNMRTAAYTHLDEGHYVFRVKSTNGEGEWNPQQIAIRITVLPPWYRSWLAYMLYGMCLIGAVYLFVSYRTRQNRLHYEVKAAQLQAMEAQLKAQKEKEVHEKRLTFFTNLSHEFRTPLTLILEPVKEMIVQEKEPTQKEDLHMVFRNARRLLSLVDQLLLFRKAETAADTLHLTRLNASDLCREVFYSFVQQARIKKLDYRFECTNDDTELCADREKLEIMLFNLLSNAIKFTPAGGMVIFKLAATDTEVNIQVNDSGGGIPAGVGDKLFNPFYQVRDSFTAGKTGFGIGLFLVKHFTTLHHGKISYESRVNEGTAFSLTLLKGTRHLAGYEINYREQPAASVAPLQIPEQTVIQDKGNELSTLVTEKPTLLIVDDDEELRNYINKVFSSEYTVLQAIDGQQGLALAQQYLPDLIISDIAMAELGGIELCKQVKENASLSHIPVILLTASTAPETRLKGIEAGADDYITKPFEKELLKARVLSLLKKRNSLQQYFYNKITLQQNDGKVSEEYREFLDKCISIVEEHLYDETFSVKTLTTQMGMSRSSLYRKVNSVSGQSIIGFIRFIRLRKAAELMINTENNVSEIATITGFNDIKYFRVHFSQLFGMNPSEYIRRFRKPFHNNLHLNKNIRKPEEGN</sequence>
<keyword evidence="3 7" id="KW-0597">Phosphoprotein</keyword>
<dbReference type="Gene3D" id="3.30.565.10">
    <property type="entry name" value="Histidine kinase-like ATPase, C-terminal domain"/>
    <property type="match status" value="1"/>
</dbReference>
<keyword evidence="5" id="KW-0238">DNA-binding</keyword>
<dbReference type="Pfam" id="PF07494">
    <property type="entry name" value="Reg_prop"/>
    <property type="match status" value="3"/>
</dbReference>
<dbReference type="SUPFAM" id="SSF55874">
    <property type="entry name" value="ATPase domain of HSP90 chaperone/DNA topoisomerase II/histidine kinase"/>
    <property type="match status" value="1"/>
</dbReference>
<dbReference type="Gene3D" id="3.40.50.2300">
    <property type="match status" value="1"/>
</dbReference>
<dbReference type="EMBL" id="LVYD01000044">
    <property type="protein sequence ID" value="OQP63780.1"/>
    <property type="molecule type" value="Genomic_DNA"/>
</dbReference>
<dbReference type="InterPro" id="IPR005467">
    <property type="entry name" value="His_kinase_dom"/>
</dbReference>
<dbReference type="PROSITE" id="PS01124">
    <property type="entry name" value="HTH_ARAC_FAMILY_2"/>
    <property type="match status" value="1"/>
</dbReference>
<dbReference type="Pfam" id="PF00072">
    <property type="entry name" value="Response_reg"/>
    <property type="match status" value="1"/>
</dbReference>
<dbReference type="Pfam" id="PF07495">
    <property type="entry name" value="Y_Y_Y"/>
    <property type="match status" value="1"/>
</dbReference>
<evidence type="ECO:0000256" key="1">
    <source>
        <dbReference type="ARBA" id="ARBA00000085"/>
    </source>
</evidence>
<dbReference type="InterPro" id="IPR003594">
    <property type="entry name" value="HATPase_dom"/>
</dbReference>
<evidence type="ECO:0000256" key="8">
    <source>
        <dbReference type="SAM" id="Phobius"/>
    </source>
</evidence>
<dbReference type="GO" id="GO:0043565">
    <property type="term" value="F:sequence-specific DNA binding"/>
    <property type="evidence" value="ECO:0007669"/>
    <property type="project" value="InterPro"/>
</dbReference>
<evidence type="ECO:0000313" key="12">
    <source>
        <dbReference type="EMBL" id="OQP63780.1"/>
    </source>
</evidence>
<dbReference type="GO" id="GO:0000155">
    <property type="term" value="F:phosphorelay sensor kinase activity"/>
    <property type="evidence" value="ECO:0007669"/>
    <property type="project" value="InterPro"/>
</dbReference>
<evidence type="ECO:0000256" key="7">
    <source>
        <dbReference type="PROSITE-ProRule" id="PRU00169"/>
    </source>
</evidence>
<dbReference type="SMART" id="SM00448">
    <property type="entry name" value="REC"/>
    <property type="match status" value="1"/>
</dbReference>
<keyword evidence="8" id="KW-0472">Membrane</keyword>
<dbReference type="STRING" id="1703345.A3860_22835"/>
<dbReference type="Pfam" id="PF02518">
    <property type="entry name" value="HATPase_c"/>
    <property type="match status" value="1"/>
</dbReference>
<dbReference type="InterPro" id="IPR018062">
    <property type="entry name" value="HTH_AraC-typ_CS"/>
</dbReference>
<keyword evidence="8" id="KW-0812">Transmembrane</keyword>
<dbReference type="InterPro" id="IPR001789">
    <property type="entry name" value="Sig_transdc_resp-reg_receiver"/>
</dbReference>
<feature type="domain" description="Histidine kinase" evidence="10">
    <location>
        <begin position="833"/>
        <end position="1049"/>
    </location>
</feature>
<dbReference type="Gene3D" id="1.10.10.60">
    <property type="entry name" value="Homeodomain-like"/>
    <property type="match status" value="1"/>
</dbReference>
<evidence type="ECO:0000313" key="13">
    <source>
        <dbReference type="Proteomes" id="UP000192796"/>
    </source>
</evidence>
<dbReference type="Gene3D" id="1.10.287.130">
    <property type="match status" value="1"/>
</dbReference>
<feature type="domain" description="HTH araC/xylS-type" evidence="9">
    <location>
        <begin position="1241"/>
        <end position="1340"/>
    </location>
</feature>
<keyword evidence="4" id="KW-0805">Transcription regulation</keyword>
<protein>
    <recommendedName>
        <fullName evidence="2">histidine kinase</fullName>
        <ecNumber evidence="2">2.7.13.3</ecNumber>
    </recommendedName>
</protein>
<dbReference type="GO" id="GO:0003700">
    <property type="term" value="F:DNA-binding transcription factor activity"/>
    <property type="evidence" value="ECO:0007669"/>
    <property type="project" value="InterPro"/>
</dbReference>
<evidence type="ECO:0000256" key="4">
    <source>
        <dbReference type="ARBA" id="ARBA00023015"/>
    </source>
</evidence>
<dbReference type="SMART" id="SM00342">
    <property type="entry name" value="HTH_ARAC"/>
    <property type="match status" value="1"/>
</dbReference>
<dbReference type="SMART" id="SM00387">
    <property type="entry name" value="HATPase_c"/>
    <property type="match status" value="1"/>
</dbReference>
<keyword evidence="6" id="KW-0804">Transcription</keyword>
<dbReference type="InterPro" id="IPR036097">
    <property type="entry name" value="HisK_dim/P_sf"/>
</dbReference>
<dbReference type="InterPro" id="IPR003661">
    <property type="entry name" value="HisK_dim/P_dom"/>
</dbReference>
<dbReference type="SUPFAM" id="SSF52172">
    <property type="entry name" value="CheY-like"/>
    <property type="match status" value="1"/>
</dbReference>
<dbReference type="PANTHER" id="PTHR43547:SF2">
    <property type="entry name" value="HYBRID SIGNAL TRANSDUCTION HISTIDINE KINASE C"/>
    <property type="match status" value="1"/>
</dbReference>
<evidence type="ECO:0000256" key="6">
    <source>
        <dbReference type="ARBA" id="ARBA00023163"/>
    </source>
</evidence>
<name>A0A1V9FZM4_9BACT</name>